<dbReference type="EMBL" id="CP036525">
    <property type="protein sequence ID" value="QDT03089.1"/>
    <property type="molecule type" value="Genomic_DNA"/>
</dbReference>
<dbReference type="KEGG" id="rlc:K227x_14690"/>
<keyword evidence="2" id="KW-1185">Reference proteome</keyword>
<evidence type="ECO:0000313" key="1">
    <source>
        <dbReference type="EMBL" id="QDT03089.1"/>
    </source>
</evidence>
<gene>
    <name evidence="1" type="ORF">K227x_14690</name>
</gene>
<organism evidence="1 2">
    <name type="scientific">Rubripirellula lacrimiformis</name>
    <dbReference type="NCBI Taxonomy" id="1930273"/>
    <lineage>
        <taxon>Bacteria</taxon>
        <taxon>Pseudomonadati</taxon>
        <taxon>Planctomycetota</taxon>
        <taxon>Planctomycetia</taxon>
        <taxon>Pirellulales</taxon>
        <taxon>Pirellulaceae</taxon>
        <taxon>Rubripirellula</taxon>
    </lineage>
</organism>
<accession>A0A517N7G9</accession>
<dbReference type="RefSeq" id="WP_145168848.1">
    <property type="nucleotide sequence ID" value="NZ_CP036525.1"/>
</dbReference>
<evidence type="ECO:0008006" key="3">
    <source>
        <dbReference type="Google" id="ProtNLM"/>
    </source>
</evidence>
<evidence type="ECO:0000313" key="2">
    <source>
        <dbReference type="Proteomes" id="UP000318538"/>
    </source>
</evidence>
<dbReference type="AlphaFoldDB" id="A0A517N7G9"/>
<sequence length="114" mass="13161">MVDNRVIQSETQSVSDLAFNASNQSLRVNFLLHFEYNGHSGEVSKRFSWLTNVALDPSLLSKFAARGRSRWRIENETFNTLKNRGYPFEHNYGHGKQDLSTVLMLLMFLAFMVD</sequence>
<name>A0A517N7G9_9BACT</name>
<reference evidence="1 2" key="1">
    <citation type="submission" date="2019-02" db="EMBL/GenBank/DDBJ databases">
        <title>Deep-cultivation of Planctomycetes and their phenomic and genomic characterization uncovers novel biology.</title>
        <authorList>
            <person name="Wiegand S."/>
            <person name="Jogler M."/>
            <person name="Boedeker C."/>
            <person name="Pinto D."/>
            <person name="Vollmers J."/>
            <person name="Rivas-Marin E."/>
            <person name="Kohn T."/>
            <person name="Peeters S.H."/>
            <person name="Heuer A."/>
            <person name="Rast P."/>
            <person name="Oberbeckmann S."/>
            <person name="Bunk B."/>
            <person name="Jeske O."/>
            <person name="Meyerdierks A."/>
            <person name="Storesund J.E."/>
            <person name="Kallscheuer N."/>
            <person name="Luecker S."/>
            <person name="Lage O.M."/>
            <person name="Pohl T."/>
            <person name="Merkel B.J."/>
            <person name="Hornburger P."/>
            <person name="Mueller R.-W."/>
            <person name="Bruemmer F."/>
            <person name="Labrenz M."/>
            <person name="Spormann A.M."/>
            <person name="Op den Camp H."/>
            <person name="Overmann J."/>
            <person name="Amann R."/>
            <person name="Jetten M.S.M."/>
            <person name="Mascher T."/>
            <person name="Medema M.H."/>
            <person name="Devos D.P."/>
            <person name="Kaster A.-K."/>
            <person name="Ovreas L."/>
            <person name="Rohde M."/>
            <person name="Galperin M.Y."/>
            <person name="Jogler C."/>
        </authorList>
    </citation>
    <scope>NUCLEOTIDE SEQUENCE [LARGE SCALE GENOMIC DNA]</scope>
    <source>
        <strain evidence="1 2">K22_7</strain>
    </source>
</reference>
<dbReference type="Proteomes" id="UP000318538">
    <property type="component" value="Chromosome"/>
</dbReference>
<protein>
    <recommendedName>
        <fullName evidence="3">Transposase IS4-like domain-containing protein</fullName>
    </recommendedName>
</protein>
<dbReference type="OrthoDB" id="301973at2"/>
<proteinExistence type="predicted"/>